<accession>A0AAN9THI6</accession>
<evidence type="ECO:0000256" key="1">
    <source>
        <dbReference type="SAM" id="SignalP"/>
    </source>
</evidence>
<organism evidence="2 3">
    <name type="scientific">Parthenolecanium corni</name>
    <dbReference type="NCBI Taxonomy" id="536013"/>
    <lineage>
        <taxon>Eukaryota</taxon>
        <taxon>Metazoa</taxon>
        <taxon>Ecdysozoa</taxon>
        <taxon>Arthropoda</taxon>
        <taxon>Hexapoda</taxon>
        <taxon>Insecta</taxon>
        <taxon>Pterygota</taxon>
        <taxon>Neoptera</taxon>
        <taxon>Paraneoptera</taxon>
        <taxon>Hemiptera</taxon>
        <taxon>Sternorrhyncha</taxon>
        <taxon>Coccoidea</taxon>
        <taxon>Coccidae</taxon>
        <taxon>Parthenolecanium</taxon>
    </lineage>
</organism>
<dbReference type="Proteomes" id="UP001367676">
    <property type="component" value="Unassembled WGS sequence"/>
</dbReference>
<comment type="caution">
    <text evidence="2">The sequence shown here is derived from an EMBL/GenBank/DDBJ whole genome shotgun (WGS) entry which is preliminary data.</text>
</comment>
<evidence type="ECO:0000313" key="2">
    <source>
        <dbReference type="EMBL" id="KAK7590349.1"/>
    </source>
</evidence>
<keyword evidence="1" id="KW-0732">Signal</keyword>
<keyword evidence="3" id="KW-1185">Reference proteome</keyword>
<sequence length="107" mass="11619">MYFKGEALLALVLAVASAAPTAPVVDVYHPPAYSYSSSFVQHSPPVIKSYAAHPIVPVAHIAPVVPLAPVVKYHAPIVPVVKTYSHALYPTYPLAYKSPYVYAPHYF</sequence>
<evidence type="ECO:0008006" key="4">
    <source>
        <dbReference type="Google" id="ProtNLM"/>
    </source>
</evidence>
<gene>
    <name evidence="2" type="ORF">V9T40_001962</name>
</gene>
<name>A0AAN9THI6_9HEMI</name>
<reference evidence="2 3" key="1">
    <citation type="submission" date="2024-03" db="EMBL/GenBank/DDBJ databases">
        <title>Adaptation during the transition from Ophiocordyceps entomopathogen to insect associate is accompanied by gene loss and intensified selection.</title>
        <authorList>
            <person name="Ward C.M."/>
            <person name="Onetto C.A."/>
            <person name="Borneman A.R."/>
        </authorList>
    </citation>
    <scope>NUCLEOTIDE SEQUENCE [LARGE SCALE GENOMIC DNA]</scope>
    <source>
        <strain evidence="2">AWRI1</strain>
        <tissue evidence="2">Single Adult Female</tissue>
    </source>
</reference>
<evidence type="ECO:0000313" key="3">
    <source>
        <dbReference type="Proteomes" id="UP001367676"/>
    </source>
</evidence>
<dbReference type="EMBL" id="JBBCAQ010000022">
    <property type="protein sequence ID" value="KAK7590349.1"/>
    <property type="molecule type" value="Genomic_DNA"/>
</dbReference>
<proteinExistence type="predicted"/>
<protein>
    <recommendedName>
        <fullName evidence="4">Cuticle protein</fullName>
    </recommendedName>
</protein>
<feature type="signal peptide" evidence="1">
    <location>
        <begin position="1"/>
        <end position="18"/>
    </location>
</feature>
<feature type="chain" id="PRO_5043023436" description="Cuticle protein" evidence="1">
    <location>
        <begin position="19"/>
        <end position="107"/>
    </location>
</feature>
<dbReference type="AlphaFoldDB" id="A0AAN9THI6"/>